<organism evidence="3 4">
    <name type="scientific">Camelimonas abortus</name>
    <dbReference type="NCBI Taxonomy" id="1017184"/>
    <lineage>
        <taxon>Bacteria</taxon>
        <taxon>Pseudomonadati</taxon>
        <taxon>Pseudomonadota</taxon>
        <taxon>Alphaproteobacteria</taxon>
        <taxon>Hyphomicrobiales</taxon>
        <taxon>Chelatococcaceae</taxon>
        <taxon>Camelimonas</taxon>
    </lineage>
</organism>
<dbReference type="PANTHER" id="PTHR30203:SF25">
    <property type="entry name" value="OUTER MEMBRANE PROTEIN-RELATED"/>
    <property type="match status" value="1"/>
</dbReference>
<dbReference type="SUPFAM" id="SSF56954">
    <property type="entry name" value="Outer membrane efflux proteins (OEP)"/>
    <property type="match status" value="1"/>
</dbReference>
<comment type="similarity">
    <text evidence="1 2">Belongs to the outer membrane factor (OMF) (TC 1.B.17) family.</text>
</comment>
<protein>
    <submittedName>
        <fullName evidence="3">Efflux transporter outer membrane subunit</fullName>
    </submittedName>
</protein>
<name>A0ABV7LCU1_9HYPH</name>
<gene>
    <name evidence="3" type="ORF">ACFOEX_01360</name>
</gene>
<dbReference type="Gene3D" id="2.20.200.10">
    <property type="entry name" value="Outer membrane efflux proteins (OEP)"/>
    <property type="match status" value="1"/>
</dbReference>
<keyword evidence="2" id="KW-0449">Lipoprotein</keyword>
<keyword evidence="2" id="KW-0472">Membrane</keyword>
<dbReference type="Gene3D" id="1.20.1600.10">
    <property type="entry name" value="Outer membrane efflux proteins (OEP)"/>
    <property type="match status" value="1"/>
</dbReference>
<sequence>CAAARRRPAPQRQLAPLCAPLLALALGACAVGPDYHTPDLPVPPSWSGKGAATRQAPPELAEWWRRLSDPLLNRLVDEAVAGNLSVAAAKARVREARASLDQAVGGLFPTVDGYGSAQRLQNGDARPAGNVIARTQAQWEIDLFGANLRAAEAARYGLDAAQEELRNTLLVLIGDVAASYVEARGLQARLAVARRTVQSQRESEALTRARLSAGGATALDVANAAAQTASTEAAIPALETSLAQTVHRLSVLTGRPPAALAGLMQKPAPIPAPRWPVRVGVPADILLTRPDVRQAERAYAAATARIGEATAALYPSVSLTGNIATSAARLGDLGRSSTISWVFGPSLTVPVFNAGRLHAAVKMAEARRDQEFAALQSTVLSALEEVENAIVTLNQEGTRIRSLEAAVRNSLEALRLSRDLYQSGNVSFLEVLTAERSAFSSQNSLIEARVSRALAWIRLNKALGGGWSGVIDASRPLVTDRNTGPHFVKTPELRP</sequence>
<keyword evidence="2" id="KW-0812">Transmembrane</keyword>
<feature type="non-terminal residue" evidence="3">
    <location>
        <position position="1"/>
    </location>
</feature>
<dbReference type="NCBIfam" id="TIGR01845">
    <property type="entry name" value="outer_NodT"/>
    <property type="match status" value="1"/>
</dbReference>
<keyword evidence="4" id="KW-1185">Reference proteome</keyword>
<evidence type="ECO:0000256" key="2">
    <source>
        <dbReference type="RuleBase" id="RU362097"/>
    </source>
</evidence>
<accession>A0ABV7LCU1</accession>
<dbReference type="InterPro" id="IPR003423">
    <property type="entry name" value="OMP_efflux"/>
</dbReference>
<proteinExistence type="inferred from homology"/>
<feature type="chain" id="PRO_5044999965" evidence="2">
    <location>
        <begin position="31"/>
        <end position="495"/>
    </location>
</feature>
<evidence type="ECO:0000313" key="4">
    <source>
        <dbReference type="Proteomes" id="UP001595536"/>
    </source>
</evidence>
<comment type="subcellular location">
    <subcellularLocation>
        <location evidence="2">Cell membrane</location>
        <topology evidence="2">Lipid-anchor</topology>
    </subcellularLocation>
</comment>
<dbReference type="InterPro" id="IPR010131">
    <property type="entry name" value="MdtP/NodT-like"/>
</dbReference>
<evidence type="ECO:0000256" key="1">
    <source>
        <dbReference type="ARBA" id="ARBA00007613"/>
    </source>
</evidence>
<dbReference type="EMBL" id="JBHRUV010000007">
    <property type="protein sequence ID" value="MFC3265008.1"/>
    <property type="molecule type" value="Genomic_DNA"/>
</dbReference>
<dbReference type="Pfam" id="PF02321">
    <property type="entry name" value="OEP"/>
    <property type="match status" value="2"/>
</dbReference>
<feature type="signal peptide" evidence="2">
    <location>
        <begin position="1"/>
        <end position="30"/>
    </location>
</feature>
<keyword evidence="2" id="KW-0564">Palmitate</keyword>
<reference evidence="4" key="1">
    <citation type="journal article" date="2019" name="Int. J. Syst. Evol. Microbiol.">
        <title>The Global Catalogue of Microorganisms (GCM) 10K type strain sequencing project: providing services to taxonomists for standard genome sequencing and annotation.</title>
        <authorList>
            <consortium name="The Broad Institute Genomics Platform"/>
            <consortium name="The Broad Institute Genome Sequencing Center for Infectious Disease"/>
            <person name="Wu L."/>
            <person name="Ma J."/>
        </authorList>
    </citation>
    <scope>NUCLEOTIDE SEQUENCE [LARGE SCALE GENOMIC DNA]</scope>
    <source>
        <strain evidence="4">CCM 7941</strain>
    </source>
</reference>
<dbReference type="RefSeq" id="WP_376868647.1">
    <property type="nucleotide sequence ID" value="NZ_JBHRUV010000007.1"/>
</dbReference>
<evidence type="ECO:0000313" key="3">
    <source>
        <dbReference type="EMBL" id="MFC3265008.1"/>
    </source>
</evidence>
<keyword evidence="2" id="KW-0732">Signal</keyword>
<keyword evidence="2" id="KW-1134">Transmembrane beta strand</keyword>
<comment type="caution">
    <text evidence="3">The sequence shown here is derived from an EMBL/GenBank/DDBJ whole genome shotgun (WGS) entry which is preliminary data.</text>
</comment>
<dbReference type="PANTHER" id="PTHR30203">
    <property type="entry name" value="OUTER MEMBRANE CATION EFFLUX PROTEIN"/>
    <property type="match status" value="1"/>
</dbReference>
<dbReference type="Proteomes" id="UP001595536">
    <property type="component" value="Unassembled WGS sequence"/>
</dbReference>